<dbReference type="AlphaFoldDB" id="A0A0F8ZZA3"/>
<name>A0A0F8ZZA3_9ZZZZ</name>
<protein>
    <submittedName>
        <fullName evidence="1">Uncharacterized protein</fullName>
    </submittedName>
</protein>
<comment type="caution">
    <text evidence="1">The sequence shown here is derived from an EMBL/GenBank/DDBJ whole genome shotgun (WGS) entry which is preliminary data.</text>
</comment>
<reference evidence="1" key="1">
    <citation type="journal article" date="2015" name="Nature">
        <title>Complex archaea that bridge the gap between prokaryotes and eukaryotes.</title>
        <authorList>
            <person name="Spang A."/>
            <person name="Saw J.H."/>
            <person name="Jorgensen S.L."/>
            <person name="Zaremba-Niedzwiedzka K."/>
            <person name="Martijn J."/>
            <person name="Lind A.E."/>
            <person name="van Eijk R."/>
            <person name="Schleper C."/>
            <person name="Guy L."/>
            <person name="Ettema T.J."/>
        </authorList>
    </citation>
    <scope>NUCLEOTIDE SEQUENCE</scope>
</reference>
<accession>A0A0F8ZZA3</accession>
<proteinExistence type="predicted"/>
<dbReference type="EMBL" id="LAZR01045253">
    <property type="protein sequence ID" value="KKK99317.1"/>
    <property type="molecule type" value="Genomic_DNA"/>
</dbReference>
<evidence type="ECO:0000313" key="1">
    <source>
        <dbReference type="EMBL" id="KKK99317.1"/>
    </source>
</evidence>
<sequence length="154" mass="17979">MKSENKNMIRLKFEPRDLWVGVYLQPPVIVRTGEYKNKIFICLVPMLPVIITWTKYVLTDEEISGYPQEMRREIADRLQLKTEAIWLVTAQVELLNFQFRARTFVGTEMYGWISPCFSLLDLQPKVVPSMIDSVVDQISGHYTIAKEHLENDVN</sequence>
<gene>
    <name evidence="1" type="ORF">LCGC14_2633970</name>
</gene>
<organism evidence="1">
    <name type="scientific">marine sediment metagenome</name>
    <dbReference type="NCBI Taxonomy" id="412755"/>
    <lineage>
        <taxon>unclassified sequences</taxon>
        <taxon>metagenomes</taxon>
        <taxon>ecological metagenomes</taxon>
    </lineage>
</organism>